<dbReference type="EMBL" id="CAMKVN010019777">
    <property type="protein sequence ID" value="CAI2198882.1"/>
    <property type="molecule type" value="Genomic_DNA"/>
</dbReference>
<reference evidence="1" key="1">
    <citation type="submission" date="2022-08" db="EMBL/GenBank/DDBJ databases">
        <authorList>
            <person name="Kallberg Y."/>
            <person name="Tangrot J."/>
            <person name="Rosling A."/>
        </authorList>
    </citation>
    <scope>NUCLEOTIDE SEQUENCE</scope>
    <source>
        <strain evidence="1">Wild A</strain>
    </source>
</reference>
<accession>A0A9W4TAF7</accession>
<feature type="non-terminal residue" evidence="1">
    <location>
        <position position="53"/>
    </location>
</feature>
<evidence type="ECO:0000313" key="1">
    <source>
        <dbReference type="EMBL" id="CAI2198882.1"/>
    </source>
</evidence>
<feature type="non-terminal residue" evidence="1">
    <location>
        <position position="1"/>
    </location>
</feature>
<name>A0A9W4TAF7_9GLOM</name>
<proteinExistence type="predicted"/>
<dbReference type="AlphaFoldDB" id="A0A9W4TAF7"/>
<protein>
    <submittedName>
        <fullName evidence="1">5005_t:CDS:1</fullName>
    </submittedName>
</protein>
<dbReference type="Proteomes" id="UP001153678">
    <property type="component" value="Unassembled WGS sequence"/>
</dbReference>
<sequence length="53" mass="6267">KKGKDILFRAILSTNILDIEDFDSKIQKHIADYFSNAYNFQDIQRIISLYIDD</sequence>
<gene>
    <name evidence="1" type="ORF">FWILDA_LOCUS18795</name>
</gene>
<comment type="caution">
    <text evidence="1">The sequence shown here is derived from an EMBL/GenBank/DDBJ whole genome shotgun (WGS) entry which is preliminary data.</text>
</comment>
<evidence type="ECO:0000313" key="2">
    <source>
        <dbReference type="Proteomes" id="UP001153678"/>
    </source>
</evidence>
<keyword evidence="2" id="KW-1185">Reference proteome</keyword>
<organism evidence="1 2">
    <name type="scientific">Funneliformis geosporum</name>
    <dbReference type="NCBI Taxonomy" id="1117311"/>
    <lineage>
        <taxon>Eukaryota</taxon>
        <taxon>Fungi</taxon>
        <taxon>Fungi incertae sedis</taxon>
        <taxon>Mucoromycota</taxon>
        <taxon>Glomeromycotina</taxon>
        <taxon>Glomeromycetes</taxon>
        <taxon>Glomerales</taxon>
        <taxon>Glomeraceae</taxon>
        <taxon>Funneliformis</taxon>
    </lineage>
</organism>